<keyword evidence="2" id="KW-1185">Reference proteome</keyword>
<dbReference type="Proteomes" id="UP001519342">
    <property type="component" value="Unassembled WGS sequence"/>
</dbReference>
<dbReference type="RefSeq" id="WP_209512677.1">
    <property type="nucleotide sequence ID" value="NZ_JAGGKS010000009.1"/>
</dbReference>
<evidence type="ECO:0000313" key="1">
    <source>
        <dbReference type="EMBL" id="MBP1926958.1"/>
    </source>
</evidence>
<comment type="caution">
    <text evidence="1">The sequence shown here is derived from an EMBL/GenBank/DDBJ whole genome shotgun (WGS) entry which is preliminary data.</text>
</comment>
<evidence type="ECO:0000313" key="2">
    <source>
        <dbReference type="Proteomes" id="UP001519342"/>
    </source>
</evidence>
<dbReference type="InterPro" id="IPR046674">
    <property type="entry name" value="DUF6544"/>
</dbReference>
<proteinExistence type="predicted"/>
<sequence>MEIFLFVLLIIVVLVVIFFKLPYSKTVSEFSNVINQHIVNTKGESGFFEEKDIEDMPLPVQRYFRFCGYIGTPKMFYMKATFEDVDFKMSKDKTIKIDYTQYNFVEKPERFALINSSLYGIPFEGFDSYDNGVGSMKGSIAKVVTLFDQRGDEMDKACLVTILAECLAVPNIALQDYIKWEAIDDTHAKATINYYGISASGIFTFNEEGAMLSFRTKDRVATDMNGFTREAEWSTIICEYKEINGLKYPDKLQSIWHYEEGDSIYFNENKASISIEYY</sequence>
<dbReference type="EMBL" id="JAGGKS010000009">
    <property type="protein sequence ID" value="MBP1926958.1"/>
    <property type="molecule type" value="Genomic_DNA"/>
</dbReference>
<evidence type="ECO:0008006" key="3">
    <source>
        <dbReference type="Google" id="ProtNLM"/>
    </source>
</evidence>
<accession>A0ABS4GGZ8</accession>
<gene>
    <name evidence="1" type="ORF">J2Z76_002830</name>
</gene>
<protein>
    <recommendedName>
        <fullName evidence="3">DUF4474 domain-containing protein</fullName>
    </recommendedName>
</protein>
<organism evidence="1 2">
    <name type="scientific">Sedimentibacter acidaminivorans</name>
    <dbReference type="NCBI Taxonomy" id="913099"/>
    <lineage>
        <taxon>Bacteria</taxon>
        <taxon>Bacillati</taxon>
        <taxon>Bacillota</taxon>
        <taxon>Tissierellia</taxon>
        <taxon>Sedimentibacter</taxon>
    </lineage>
</organism>
<dbReference type="Pfam" id="PF20181">
    <property type="entry name" value="DUF6544"/>
    <property type="match status" value="1"/>
</dbReference>
<name>A0ABS4GGZ8_9FIRM</name>
<reference evidence="1 2" key="1">
    <citation type="submission" date="2021-03" db="EMBL/GenBank/DDBJ databases">
        <title>Genomic Encyclopedia of Type Strains, Phase IV (KMG-IV): sequencing the most valuable type-strain genomes for metagenomic binning, comparative biology and taxonomic classification.</title>
        <authorList>
            <person name="Goeker M."/>
        </authorList>
    </citation>
    <scope>NUCLEOTIDE SEQUENCE [LARGE SCALE GENOMIC DNA]</scope>
    <source>
        <strain evidence="1 2">DSM 24004</strain>
    </source>
</reference>